<evidence type="ECO:0000259" key="2">
    <source>
        <dbReference type="Pfam" id="PF00465"/>
    </source>
</evidence>
<dbReference type="GO" id="GO:0004022">
    <property type="term" value="F:alcohol dehydrogenase (NAD+) activity"/>
    <property type="evidence" value="ECO:0007669"/>
    <property type="project" value="TreeGrafter"/>
</dbReference>
<dbReference type="InterPro" id="IPR039697">
    <property type="entry name" value="Alcohol_dehydrogenase_Fe"/>
</dbReference>
<dbReference type="PANTHER" id="PTHR11496">
    <property type="entry name" value="ALCOHOL DEHYDROGENASE"/>
    <property type="match status" value="1"/>
</dbReference>
<dbReference type="AlphaFoldDB" id="A0A853G452"/>
<name>A0A853G452_9BURK</name>
<proteinExistence type="predicted"/>
<dbReference type="RefSeq" id="WP_180154627.1">
    <property type="nucleotide sequence ID" value="NZ_JACCEM010000004.1"/>
</dbReference>
<evidence type="ECO:0000256" key="1">
    <source>
        <dbReference type="ARBA" id="ARBA00023002"/>
    </source>
</evidence>
<sequence>MAASFDYCLFGAHVRFGAGCAFDLPGEIRALGCRRPAILMQQRMAETRGWSLLRDRLREFETLVFSAIPAHGSVELIESIAAQASAFGCDSIVAIGGGSVSDSAKALAMLLSEGGRLADHATRFTPPSTLEIPLRTRPKPPIIALPATASGAELTPSFGIREDGHKLLFWNRNLSSRTVLIDPALSRDVPLGLLRETGMNGLAHCLEGLYSRNRSIVADGIALQSLRLFAEGFADGSLDEDGQRERIVLAGHLSGMVLSMARSCLHHAICHVIGARHGVRHGAANTVILPFALRFNEQAAGALLAPALAVLNQVSGTRHESVADWVKAAALRLGLPASLSELGITEADLPAIAEQTMGERGLALNPRAVKGSQDVLSILRQAL</sequence>
<dbReference type="EMBL" id="JACCEM010000004">
    <property type="protein sequence ID" value="NYT49326.1"/>
    <property type="molecule type" value="Genomic_DNA"/>
</dbReference>
<dbReference type="GO" id="GO:0046872">
    <property type="term" value="F:metal ion binding"/>
    <property type="evidence" value="ECO:0007669"/>
    <property type="project" value="InterPro"/>
</dbReference>
<dbReference type="SUPFAM" id="SSF56796">
    <property type="entry name" value="Dehydroquinate synthase-like"/>
    <property type="match status" value="1"/>
</dbReference>
<dbReference type="CDD" id="cd08551">
    <property type="entry name" value="Fe-ADH"/>
    <property type="match status" value="1"/>
</dbReference>
<organism evidence="4 5">
    <name type="scientific">Parapusillimonas granuli</name>
    <dbReference type="NCBI Taxonomy" id="380911"/>
    <lineage>
        <taxon>Bacteria</taxon>
        <taxon>Pseudomonadati</taxon>
        <taxon>Pseudomonadota</taxon>
        <taxon>Betaproteobacteria</taxon>
        <taxon>Burkholderiales</taxon>
        <taxon>Alcaligenaceae</taxon>
        <taxon>Parapusillimonas</taxon>
    </lineage>
</organism>
<reference evidence="4 5" key="1">
    <citation type="submission" date="2020-07" db="EMBL/GenBank/DDBJ databases">
        <title>Taxonomic revisions and descriptions of new bacterial species based on genomic comparisons in the high-G+C-content subgroup of the family Alcaligenaceae.</title>
        <authorList>
            <person name="Szabo A."/>
            <person name="Felfoldi T."/>
        </authorList>
    </citation>
    <scope>NUCLEOTIDE SEQUENCE [LARGE SCALE GENOMIC DNA]</scope>
    <source>
        <strain evidence="4 5">LMG 24012</strain>
    </source>
</reference>
<gene>
    <name evidence="4" type="ORF">H0A72_08400</name>
</gene>
<dbReference type="InterPro" id="IPR001670">
    <property type="entry name" value="ADH_Fe/GldA"/>
</dbReference>
<dbReference type="Gene3D" id="1.20.1090.10">
    <property type="entry name" value="Dehydroquinate synthase-like - alpha domain"/>
    <property type="match status" value="1"/>
</dbReference>
<dbReference type="Proteomes" id="UP000559809">
    <property type="component" value="Unassembled WGS sequence"/>
</dbReference>
<evidence type="ECO:0000259" key="3">
    <source>
        <dbReference type="Pfam" id="PF25137"/>
    </source>
</evidence>
<keyword evidence="1" id="KW-0560">Oxidoreductase</keyword>
<evidence type="ECO:0000313" key="4">
    <source>
        <dbReference type="EMBL" id="NYT49326.1"/>
    </source>
</evidence>
<dbReference type="InterPro" id="IPR056798">
    <property type="entry name" value="ADH_Fe_C"/>
</dbReference>
<dbReference type="PANTHER" id="PTHR11496:SF83">
    <property type="entry name" value="HYDROXYACID-OXOACID TRANSHYDROGENASE, MITOCHONDRIAL"/>
    <property type="match status" value="1"/>
</dbReference>
<comment type="caution">
    <text evidence="4">The sequence shown here is derived from an EMBL/GenBank/DDBJ whole genome shotgun (WGS) entry which is preliminary data.</text>
</comment>
<dbReference type="Pfam" id="PF25137">
    <property type="entry name" value="ADH_Fe_C"/>
    <property type="match status" value="1"/>
</dbReference>
<feature type="domain" description="Fe-containing alcohol dehydrogenase-like C-terminal" evidence="3">
    <location>
        <begin position="196"/>
        <end position="382"/>
    </location>
</feature>
<protein>
    <submittedName>
        <fullName evidence="4">Iron-containing alcohol dehydrogenase</fullName>
    </submittedName>
</protein>
<accession>A0A853G452</accession>
<dbReference type="Gene3D" id="3.40.50.1970">
    <property type="match status" value="1"/>
</dbReference>
<dbReference type="Pfam" id="PF00465">
    <property type="entry name" value="Fe-ADH"/>
    <property type="match status" value="1"/>
</dbReference>
<keyword evidence="5" id="KW-1185">Reference proteome</keyword>
<evidence type="ECO:0000313" key="5">
    <source>
        <dbReference type="Proteomes" id="UP000559809"/>
    </source>
</evidence>
<feature type="domain" description="Alcohol dehydrogenase iron-type/glycerol dehydrogenase GldA" evidence="2">
    <location>
        <begin position="13"/>
        <end position="183"/>
    </location>
</feature>